<dbReference type="PANTHER" id="PTHR42736:SF1">
    <property type="entry name" value="PROTEIN-GLUTAMINE GAMMA-GLUTAMYLTRANSFERASE"/>
    <property type="match status" value="1"/>
</dbReference>
<dbReference type="Gene3D" id="3.10.620.30">
    <property type="match status" value="1"/>
</dbReference>
<feature type="transmembrane region" description="Helical" evidence="2">
    <location>
        <begin position="188"/>
        <end position="206"/>
    </location>
</feature>
<keyword evidence="2" id="KW-0812">Transmembrane</keyword>
<dbReference type="PANTHER" id="PTHR42736">
    <property type="entry name" value="PROTEIN-GLUTAMINE GAMMA-GLUTAMYLTRANSFERASE"/>
    <property type="match status" value="1"/>
</dbReference>
<keyword evidence="2" id="KW-0472">Membrane</keyword>
<proteinExistence type="predicted"/>
<protein>
    <recommendedName>
        <fullName evidence="3">Transglutaminase-like domain-containing protein</fullName>
    </recommendedName>
</protein>
<feature type="transmembrane region" description="Helical" evidence="2">
    <location>
        <begin position="243"/>
        <end position="266"/>
    </location>
</feature>
<evidence type="ECO:0000259" key="3">
    <source>
        <dbReference type="SMART" id="SM00460"/>
    </source>
</evidence>
<feature type="transmembrane region" description="Helical" evidence="2">
    <location>
        <begin position="54"/>
        <end position="76"/>
    </location>
</feature>
<evidence type="ECO:0000256" key="2">
    <source>
        <dbReference type="SAM" id="Phobius"/>
    </source>
</evidence>
<feature type="region of interest" description="Disordered" evidence="1">
    <location>
        <begin position="1"/>
        <end position="20"/>
    </location>
</feature>
<dbReference type="EMBL" id="JACOOX010000003">
    <property type="protein sequence ID" value="MBC5662386.1"/>
    <property type="molecule type" value="Genomic_DNA"/>
</dbReference>
<feature type="compositionally biased region" description="Basic and acidic residues" evidence="1">
    <location>
        <begin position="1"/>
        <end position="12"/>
    </location>
</feature>
<feature type="transmembrane region" description="Helical" evidence="2">
    <location>
        <begin position="82"/>
        <end position="101"/>
    </location>
</feature>
<keyword evidence="2" id="KW-1133">Transmembrane helix</keyword>
<feature type="transmembrane region" description="Helical" evidence="2">
    <location>
        <begin position="166"/>
        <end position="183"/>
    </location>
</feature>
<evidence type="ECO:0000313" key="5">
    <source>
        <dbReference type="Proteomes" id="UP000615234"/>
    </source>
</evidence>
<dbReference type="Pfam" id="PF01841">
    <property type="entry name" value="Transglut_core"/>
    <property type="match status" value="1"/>
</dbReference>
<accession>A0A8I0AK62</accession>
<feature type="region of interest" description="Disordered" evidence="1">
    <location>
        <begin position="615"/>
        <end position="644"/>
    </location>
</feature>
<feature type="transmembrane region" description="Helical" evidence="2">
    <location>
        <begin position="212"/>
        <end position="231"/>
    </location>
</feature>
<dbReference type="SMART" id="SM00460">
    <property type="entry name" value="TGc"/>
    <property type="match status" value="1"/>
</dbReference>
<feature type="compositionally biased region" description="Polar residues" evidence="1">
    <location>
        <begin position="615"/>
        <end position="624"/>
    </location>
</feature>
<evidence type="ECO:0000313" key="4">
    <source>
        <dbReference type="EMBL" id="MBC5662386.1"/>
    </source>
</evidence>
<comment type="caution">
    <text evidence="4">The sequence shown here is derived from an EMBL/GenBank/DDBJ whole genome shotgun (WGS) entry which is preliminary data.</text>
</comment>
<keyword evidence="5" id="KW-1185">Reference proteome</keyword>
<feature type="domain" description="Transglutaminase-like" evidence="3">
    <location>
        <begin position="536"/>
        <end position="606"/>
    </location>
</feature>
<name>A0A8I0AK62_9FIRM</name>
<dbReference type="RefSeq" id="WP_186847520.1">
    <property type="nucleotide sequence ID" value="NZ_JACOOX010000003.1"/>
</dbReference>
<feature type="compositionally biased region" description="Acidic residues" evidence="1">
    <location>
        <begin position="628"/>
        <end position="644"/>
    </location>
</feature>
<dbReference type="AlphaFoldDB" id="A0A8I0AK62"/>
<organism evidence="4 5">
    <name type="scientific">Coprococcus hominis</name>
    <name type="common">ex Liu et al. 2022</name>
    <dbReference type="NCBI Taxonomy" id="2763039"/>
    <lineage>
        <taxon>Bacteria</taxon>
        <taxon>Bacillati</taxon>
        <taxon>Bacillota</taxon>
        <taxon>Clostridia</taxon>
        <taxon>Lachnospirales</taxon>
        <taxon>Lachnospiraceae</taxon>
        <taxon>Coprococcus</taxon>
    </lineage>
</organism>
<feature type="transmembrane region" description="Helical" evidence="2">
    <location>
        <begin position="113"/>
        <end position="136"/>
    </location>
</feature>
<sequence length="772" mass="87085">MKNKKTQIEKEHKKDRKKRMVPKRKLQNGLKLQNNRQEIRLDLQALSVKESNYLAIRIVLTFLASVSVLFCCFSAFQVKVSLIVTAVPALVMAVISQILFLRKKSGWIGGTGMAIVIAVLSVILLNSVSNGFSAIANDVLRSVNKNMAMANLMFVVNEDSLVADEYIASIILSLLVTFVFAIFIRFHLNAWVVLLQFLLCASGFMYKCIPSVWTLVLAGVTMVGILLAGNIKGRITKDMYAGMLVFAGVLAGAACLIFILLTYIPIPVVDDIKDSIVYNGGNLIYGKNDYPEGSFKRFHTVETNGSKKLHIEMSEPAVMYLRGYVGSKYTEDGWTENDKDIYGEDYEGVFEYFAKFNYYPLATLASYMDITKINDADMPLSDIISVEVENLAASSKYQYLPENMTYDSLPDLYAPKKDVNFVAQGFGNRKPYRFYMDTLSKNDYESIYNESWYTEGTGDTDFIDCEQTYAYFASKNYTEVSDEMKQYFDRTLPEAGKKLNPFDAIDVVRHYLRDTITYSEDVTANDPGTDFVEDLIENKKEGYSVHFATAAAMMFRYYNIPARYVEGYLVAPEEGETSIDVLDQDAHAWVEIYVNGLGFIPVEVTPGFYSEDDNSTIGNGAVSGSDNQDSESEDSSSDQDNNDNDDSTEINLLYILIAIVSLLVLFLIVVIVRRAVICSKRKKAMKSENREKAVAAASLYIEALYKYAGKKMEESLPSEVITVLQKNRFSREELDYTDVAVVRDYAQTVKQEVYHSSNLWGRCRMRFVKCLI</sequence>
<dbReference type="InterPro" id="IPR038765">
    <property type="entry name" value="Papain-like_cys_pep_sf"/>
</dbReference>
<gene>
    <name evidence="4" type="ORF">H8S09_05680</name>
</gene>
<dbReference type="Proteomes" id="UP000615234">
    <property type="component" value="Unassembled WGS sequence"/>
</dbReference>
<dbReference type="SUPFAM" id="SSF54001">
    <property type="entry name" value="Cysteine proteinases"/>
    <property type="match status" value="1"/>
</dbReference>
<feature type="transmembrane region" description="Helical" evidence="2">
    <location>
        <begin position="652"/>
        <end position="676"/>
    </location>
</feature>
<evidence type="ECO:0000256" key="1">
    <source>
        <dbReference type="SAM" id="MobiDB-lite"/>
    </source>
</evidence>
<dbReference type="InterPro" id="IPR002931">
    <property type="entry name" value="Transglutaminase-like"/>
</dbReference>
<dbReference type="InterPro" id="IPR052901">
    <property type="entry name" value="Bact_TGase-like"/>
</dbReference>
<reference evidence="4 5" key="1">
    <citation type="submission" date="2020-08" db="EMBL/GenBank/DDBJ databases">
        <title>Genome public.</title>
        <authorList>
            <person name="Liu C."/>
            <person name="Sun Q."/>
        </authorList>
    </citation>
    <scope>NUCLEOTIDE SEQUENCE [LARGE SCALE GENOMIC DNA]</scope>
    <source>
        <strain evidence="4 5">NSJ-10</strain>
    </source>
</reference>